<keyword evidence="8 10" id="KW-1133">Transmembrane helix</keyword>
<comment type="caution">
    <text evidence="11">The sequence shown here is derived from an EMBL/GenBank/DDBJ whole genome shotgun (WGS) entry which is preliminary data.</text>
</comment>
<dbReference type="PROSITE" id="PS00154">
    <property type="entry name" value="ATPASE_E1_E2"/>
    <property type="match status" value="1"/>
</dbReference>
<dbReference type="InterPro" id="IPR008250">
    <property type="entry name" value="ATPase_P-typ_transduc_dom_A_sf"/>
</dbReference>
<dbReference type="Gene3D" id="3.40.1110.10">
    <property type="entry name" value="Calcium-transporting ATPase, cytoplasmic domain N"/>
    <property type="match status" value="1"/>
</dbReference>
<evidence type="ECO:0008006" key="13">
    <source>
        <dbReference type="Google" id="ProtNLM"/>
    </source>
</evidence>
<evidence type="ECO:0000256" key="5">
    <source>
        <dbReference type="ARBA" id="ARBA00022741"/>
    </source>
</evidence>
<dbReference type="InterPro" id="IPR044492">
    <property type="entry name" value="P_typ_ATPase_HD_dom"/>
</dbReference>
<reference evidence="11 12" key="1">
    <citation type="journal article" date="2018" name="Syst. Appl. Microbiol.">
        <title>A new symbiotic nanoarchaeote (Candidatus Nanoclepta minutus) and its host (Zestosphaera tikiterensis gen. nov., sp. nov.) from a New Zealand hot spring.</title>
        <authorList>
            <person name="St John E."/>
            <person name="Liu Y."/>
            <person name="Podar M."/>
            <person name="Stott M.B."/>
            <person name="Meneghin J."/>
            <person name="Chen Z."/>
            <person name="Lagutin K."/>
            <person name="Mitchell K."/>
            <person name="Reysenbach A.L."/>
        </authorList>
    </citation>
    <scope>NUCLEOTIDE SEQUENCE [LARGE SCALE GENOMIC DNA]</scope>
    <source>
        <strain evidence="11">NZ3</strain>
    </source>
</reference>
<dbReference type="GO" id="GO:0016020">
    <property type="term" value="C:membrane"/>
    <property type="evidence" value="ECO:0007669"/>
    <property type="project" value="InterPro"/>
</dbReference>
<dbReference type="SUPFAM" id="SSF81653">
    <property type="entry name" value="Calcium ATPase, transduction domain A"/>
    <property type="match status" value="1"/>
</dbReference>
<dbReference type="SUPFAM" id="SSF56784">
    <property type="entry name" value="HAD-like"/>
    <property type="match status" value="1"/>
</dbReference>
<dbReference type="PANTHER" id="PTHR43520">
    <property type="entry name" value="ATP7, ISOFORM B"/>
    <property type="match status" value="1"/>
</dbReference>
<dbReference type="Gene3D" id="2.70.150.10">
    <property type="entry name" value="Calcium-transporting ATPase, cytoplasmic transduction domain A"/>
    <property type="match status" value="1"/>
</dbReference>
<dbReference type="AlphaFoldDB" id="A0A2R7Y4L4"/>
<keyword evidence="4" id="KW-0479">Metal-binding</keyword>
<evidence type="ECO:0000256" key="1">
    <source>
        <dbReference type="ARBA" id="ARBA00004127"/>
    </source>
</evidence>
<keyword evidence="9 10" id="KW-0472">Membrane</keyword>
<evidence type="ECO:0000256" key="7">
    <source>
        <dbReference type="ARBA" id="ARBA00022967"/>
    </source>
</evidence>
<dbReference type="GO" id="GO:0016887">
    <property type="term" value="F:ATP hydrolysis activity"/>
    <property type="evidence" value="ECO:0007669"/>
    <property type="project" value="InterPro"/>
</dbReference>
<name>A0A2R7Y4L4_9CREN</name>
<dbReference type="GO" id="GO:0005507">
    <property type="term" value="F:copper ion binding"/>
    <property type="evidence" value="ECO:0007669"/>
    <property type="project" value="TreeGrafter"/>
</dbReference>
<dbReference type="InterPro" id="IPR036412">
    <property type="entry name" value="HAD-like_sf"/>
</dbReference>
<dbReference type="Proteomes" id="UP000244093">
    <property type="component" value="Unassembled WGS sequence"/>
</dbReference>
<protein>
    <recommendedName>
        <fullName evidence="13">Copper-translocating P-type ATPase</fullName>
    </recommendedName>
</protein>
<dbReference type="EMBL" id="NBVN01000006">
    <property type="protein sequence ID" value="PUA31772.1"/>
    <property type="molecule type" value="Genomic_DNA"/>
</dbReference>
<keyword evidence="6" id="KW-0067">ATP-binding</keyword>
<dbReference type="InterPro" id="IPR023299">
    <property type="entry name" value="ATPase_P-typ_cyto_dom_N"/>
</dbReference>
<comment type="subcellular location">
    <subcellularLocation>
        <location evidence="1">Endomembrane system</location>
        <topology evidence="1">Multi-pass membrane protein</topology>
    </subcellularLocation>
</comment>
<evidence type="ECO:0000256" key="4">
    <source>
        <dbReference type="ARBA" id="ARBA00022723"/>
    </source>
</evidence>
<dbReference type="InterPro" id="IPR023298">
    <property type="entry name" value="ATPase_P-typ_TM_dom_sf"/>
</dbReference>
<dbReference type="GO" id="GO:0005524">
    <property type="term" value="F:ATP binding"/>
    <property type="evidence" value="ECO:0007669"/>
    <property type="project" value="UniProtKB-KW"/>
</dbReference>
<dbReference type="NCBIfam" id="TIGR01494">
    <property type="entry name" value="ATPase_P-type"/>
    <property type="match status" value="1"/>
</dbReference>
<evidence type="ECO:0000313" key="11">
    <source>
        <dbReference type="EMBL" id="PUA31772.1"/>
    </source>
</evidence>
<organism evidence="11 12">
    <name type="scientific">Zestosphaera tikiterensis</name>
    <dbReference type="NCBI Taxonomy" id="1973259"/>
    <lineage>
        <taxon>Archaea</taxon>
        <taxon>Thermoproteota</taxon>
        <taxon>Thermoprotei</taxon>
        <taxon>Desulfurococcales</taxon>
        <taxon>Desulfurococcaceae</taxon>
        <taxon>Zestosphaera</taxon>
    </lineage>
</organism>
<dbReference type="InterPro" id="IPR018303">
    <property type="entry name" value="ATPase_P-typ_P_site"/>
</dbReference>
<dbReference type="InterPro" id="IPR023214">
    <property type="entry name" value="HAD_sf"/>
</dbReference>
<dbReference type="SUPFAM" id="SSF81665">
    <property type="entry name" value="Calcium ATPase, transmembrane domain M"/>
    <property type="match status" value="1"/>
</dbReference>
<gene>
    <name evidence="11" type="ORF">B7O98_08205</name>
</gene>
<feature type="transmembrane region" description="Helical" evidence="10">
    <location>
        <begin position="438"/>
        <end position="457"/>
    </location>
</feature>
<dbReference type="SFLD" id="SFLDF00027">
    <property type="entry name" value="p-type_atpase"/>
    <property type="match status" value="1"/>
</dbReference>
<dbReference type="Pfam" id="PF00702">
    <property type="entry name" value="Hydrolase"/>
    <property type="match status" value="1"/>
</dbReference>
<dbReference type="PRINTS" id="PR00119">
    <property type="entry name" value="CATATPASE"/>
</dbReference>
<dbReference type="GO" id="GO:0043682">
    <property type="term" value="F:P-type divalent copper transporter activity"/>
    <property type="evidence" value="ECO:0007669"/>
    <property type="project" value="TreeGrafter"/>
</dbReference>
<accession>A0A2R7Y4L4</accession>
<dbReference type="GO" id="GO:0055070">
    <property type="term" value="P:copper ion homeostasis"/>
    <property type="evidence" value="ECO:0007669"/>
    <property type="project" value="TreeGrafter"/>
</dbReference>
<evidence type="ECO:0000256" key="3">
    <source>
        <dbReference type="ARBA" id="ARBA00022692"/>
    </source>
</evidence>
<dbReference type="PRINTS" id="PR00120">
    <property type="entry name" value="HATPASE"/>
</dbReference>
<keyword evidence="3 10" id="KW-0812">Transmembrane</keyword>
<dbReference type="SFLD" id="SFLDG00002">
    <property type="entry name" value="C1.7:_P-type_atpase_like"/>
    <property type="match status" value="1"/>
</dbReference>
<evidence type="ECO:0000256" key="8">
    <source>
        <dbReference type="ARBA" id="ARBA00022989"/>
    </source>
</evidence>
<proteinExistence type="inferred from homology"/>
<dbReference type="NCBIfam" id="TIGR01525">
    <property type="entry name" value="ATPase-IB_hvy"/>
    <property type="match status" value="1"/>
</dbReference>
<dbReference type="InterPro" id="IPR027256">
    <property type="entry name" value="P-typ_ATPase_IB"/>
</dbReference>
<feature type="transmembrane region" description="Helical" evidence="10">
    <location>
        <begin position="89"/>
        <end position="118"/>
    </location>
</feature>
<feature type="transmembrane region" description="Helical" evidence="10">
    <location>
        <begin position="404"/>
        <end position="426"/>
    </location>
</feature>
<evidence type="ECO:0000256" key="10">
    <source>
        <dbReference type="SAM" id="Phobius"/>
    </source>
</evidence>
<evidence type="ECO:0000313" key="12">
    <source>
        <dbReference type="Proteomes" id="UP000244093"/>
    </source>
</evidence>
<feature type="transmembrane region" description="Helical" evidence="10">
    <location>
        <begin position="60"/>
        <end position="83"/>
    </location>
</feature>
<dbReference type="SFLD" id="SFLDS00003">
    <property type="entry name" value="Haloacid_Dehalogenase"/>
    <property type="match status" value="1"/>
</dbReference>
<dbReference type="Gene3D" id="3.40.50.1000">
    <property type="entry name" value="HAD superfamily/HAD-like"/>
    <property type="match status" value="1"/>
</dbReference>
<evidence type="ECO:0000256" key="2">
    <source>
        <dbReference type="ARBA" id="ARBA00006024"/>
    </source>
</evidence>
<dbReference type="PANTHER" id="PTHR43520:SF8">
    <property type="entry name" value="P-TYPE CU(+) TRANSPORTER"/>
    <property type="match status" value="1"/>
</dbReference>
<dbReference type="GO" id="GO:0012505">
    <property type="term" value="C:endomembrane system"/>
    <property type="evidence" value="ECO:0007669"/>
    <property type="project" value="UniProtKB-SubCell"/>
</dbReference>
<dbReference type="InterPro" id="IPR001757">
    <property type="entry name" value="P_typ_ATPase"/>
</dbReference>
<comment type="similarity">
    <text evidence="2">Belongs to the cation transport ATPase (P-type) (TC 3.A.3) family. Type IB subfamily.</text>
</comment>
<sequence>MPVFKSSDRSPVISGSILKSGYLKIRVTRVGKDTTLSQVIELVRYAQMSKPRLQRLVDRISGYFTWLVMFLSIAAFIYGYFLIHVDLSLALIFSVATLVTARPCALGIATPIVVYVGVGKASELGFIIKIKNIDVIEDLPKVDVVAFDKTGTLTEGRPEVTKIIALNGVDERSLIKYVCSAEKRSEHPLSKAIVKKSSELLNNSCRDPQTYVSISGQGVMATVDEVEVLVDNEDLMEGFDVKIPDEVVSLANVERNNGNTVIYVAFNRSVSGLIVLTDELKEGVEEVIKYLKEVRKVKTVIITGDNRVTAKAIASKLGVDEVYYEVKPDDKVEVIEEIQSRGLKVAMVGDGINDAASISKANVGIAVGSGSDIAKESGDVILVSEDLRNLINIFKLSDLLRRKIFFNIMWAFMYNLALLPIAMGLFYPSLGLMIKPEYGALAMVLSDISVISYALTLRKWRPK</sequence>
<evidence type="ECO:0000256" key="9">
    <source>
        <dbReference type="ARBA" id="ARBA00023136"/>
    </source>
</evidence>
<evidence type="ECO:0000256" key="6">
    <source>
        <dbReference type="ARBA" id="ARBA00022840"/>
    </source>
</evidence>
<keyword evidence="5" id="KW-0547">Nucleotide-binding</keyword>
<keyword evidence="7" id="KW-1278">Translocase</keyword>